<feature type="signal peptide" evidence="1">
    <location>
        <begin position="1"/>
        <end position="20"/>
    </location>
</feature>
<dbReference type="EMBL" id="JAJJHW010002585">
    <property type="protein sequence ID" value="KAH8372081.1"/>
    <property type="molecule type" value="Genomic_DNA"/>
</dbReference>
<gene>
    <name evidence="2" type="ORF">KR093_010004</name>
</gene>
<name>A0AAD4PMC9_9MUSC</name>
<protein>
    <submittedName>
        <fullName evidence="2">Uncharacterized protein</fullName>
    </submittedName>
</protein>
<keyword evidence="1" id="KW-0732">Signal</keyword>
<keyword evidence="3" id="KW-1185">Reference proteome</keyword>
<proteinExistence type="predicted"/>
<feature type="chain" id="PRO_5042018069" evidence="1">
    <location>
        <begin position="21"/>
        <end position="110"/>
    </location>
</feature>
<evidence type="ECO:0000313" key="3">
    <source>
        <dbReference type="Proteomes" id="UP001200034"/>
    </source>
</evidence>
<dbReference type="AlphaFoldDB" id="A0AAD4PMC9"/>
<organism evidence="2 3">
    <name type="scientific">Drosophila rubida</name>
    <dbReference type="NCBI Taxonomy" id="30044"/>
    <lineage>
        <taxon>Eukaryota</taxon>
        <taxon>Metazoa</taxon>
        <taxon>Ecdysozoa</taxon>
        <taxon>Arthropoda</taxon>
        <taxon>Hexapoda</taxon>
        <taxon>Insecta</taxon>
        <taxon>Pterygota</taxon>
        <taxon>Neoptera</taxon>
        <taxon>Endopterygota</taxon>
        <taxon>Diptera</taxon>
        <taxon>Brachycera</taxon>
        <taxon>Muscomorpha</taxon>
        <taxon>Ephydroidea</taxon>
        <taxon>Drosophilidae</taxon>
        <taxon>Drosophila</taxon>
    </lineage>
</organism>
<accession>A0AAD4PMC9</accession>
<comment type="caution">
    <text evidence="2">The sequence shown here is derived from an EMBL/GenBank/DDBJ whole genome shotgun (WGS) entry which is preliminary data.</text>
</comment>
<evidence type="ECO:0000256" key="1">
    <source>
        <dbReference type="SAM" id="SignalP"/>
    </source>
</evidence>
<dbReference type="Proteomes" id="UP001200034">
    <property type="component" value="Unassembled WGS sequence"/>
</dbReference>
<reference evidence="2" key="1">
    <citation type="journal article" date="2021" name="Mol. Ecol. Resour.">
        <title>Phylogenomic analyses of the genus Drosophila reveals genomic signals of climate adaptation.</title>
        <authorList>
            <person name="Li F."/>
            <person name="Rane R.V."/>
            <person name="Luria V."/>
            <person name="Xiong Z."/>
            <person name="Chen J."/>
            <person name="Li Z."/>
            <person name="Catullo R.A."/>
            <person name="Griffin P.C."/>
            <person name="Schiffer M."/>
            <person name="Pearce S."/>
            <person name="Lee S.F."/>
            <person name="McElroy K."/>
            <person name="Stocker A."/>
            <person name="Shirriffs J."/>
            <person name="Cockerell F."/>
            <person name="Coppin C."/>
            <person name="Sgro C.M."/>
            <person name="Karger A."/>
            <person name="Cain J.W."/>
            <person name="Weber J.A."/>
            <person name="Santpere G."/>
            <person name="Kirschner M.W."/>
            <person name="Hoffmann A.A."/>
            <person name="Oakeshott J.G."/>
            <person name="Zhang G."/>
        </authorList>
    </citation>
    <scope>NUCLEOTIDE SEQUENCE</scope>
    <source>
        <strain evidence="2">BGI-SZ-2011g</strain>
    </source>
</reference>
<sequence length="110" mass="11939">MRWLVAAAVCCNVVARGAAAIDSLCPTTMGASSVQFSSIGVAEFRNAQNSNGAAHLEHSQLTMEPPLDGQCCQRGKQQAVNCQLPLPIWSNCSRIYFCSRSRSRSCNWIC</sequence>
<evidence type="ECO:0000313" key="2">
    <source>
        <dbReference type="EMBL" id="KAH8372081.1"/>
    </source>
</evidence>